<comment type="caution">
    <text evidence="1">The sequence shown here is derived from an EMBL/GenBank/DDBJ whole genome shotgun (WGS) entry which is preliminary data.</text>
</comment>
<dbReference type="Pfam" id="PF01263">
    <property type="entry name" value="Aldose_epim"/>
    <property type="match status" value="1"/>
</dbReference>
<dbReference type="GO" id="GO:0033499">
    <property type="term" value="P:galactose catabolic process via UDP-galactose, Leloir pathway"/>
    <property type="evidence" value="ECO:0007669"/>
    <property type="project" value="TreeGrafter"/>
</dbReference>
<dbReference type="EMBL" id="NUEQ01000134">
    <property type="protein sequence ID" value="PEJ24226.1"/>
    <property type="molecule type" value="Genomic_DNA"/>
</dbReference>
<dbReference type="SUPFAM" id="SSF74650">
    <property type="entry name" value="Galactose mutarotase-like"/>
    <property type="match status" value="1"/>
</dbReference>
<name>A0AAX0RQ79_9BACI</name>
<dbReference type="GO" id="GO:0004034">
    <property type="term" value="F:aldose 1-epimerase activity"/>
    <property type="evidence" value="ECO:0007669"/>
    <property type="project" value="TreeGrafter"/>
</dbReference>
<dbReference type="InterPro" id="IPR014718">
    <property type="entry name" value="GH-type_carb-bd"/>
</dbReference>
<organism evidence="1 2">
    <name type="scientific">Peribacillus butanolivorans</name>
    <dbReference type="NCBI Taxonomy" id="421767"/>
    <lineage>
        <taxon>Bacteria</taxon>
        <taxon>Bacillati</taxon>
        <taxon>Bacillota</taxon>
        <taxon>Bacilli</taxon>
        <taxon>Bacillales</taxon>
        <taxon>Bacillaceae</taxon>
        <taxon>Peribacillus</taxon>
    </lineage>
</organism>
<protein>
    <submittedName>
        <fullName evidence="1">Aldose epimerase</fullName>
    </submittedName>
</protein>
<dbReference type="InterPro" id="IPR008183">
    <property type="entry name" value="Aldose_1/G6P_1-epimerase"/>
</dbReference>
<dbReference type="AlphaFoldDB" id="A0AAX0RQ79"/>
<dbReference type="CDD" id="cd01081">
    <property type="entry name" value="Aldose_epim"/>
    <property type="match status" value="1"/>
</dbReference>
<dbReference type="Gene3D" id="2.70.98.10">
    <property type="match status" value="1"/>
</dbReference>
<dbReference type="GO" id="GO:0006006">
    <property type="term" value="P:glucose metabolic process"/>
    <property type="evidence" value="ECO:0007669"/>
    <property type="project" value="TreeGrafter"/>
</dbReference>
<dbReference type="GO" id="GO:0030246">
    <property type="term" value="F:carbohydrate binding"/>
    <property type="evidence" value="ECO:0007669"/>
    <property type="project" value="InterPro"/>
</dbReference>
<sequence length="328" mass="37867">MGGEYVTGYIEDITFLNEKAIKFGNETLEAILVPVLGSNLLSFKFKQNDIELLRTPKTLEDYREVPILYGMPILFPPNRIEGGQFTYKQITYKFPINEIEKSNHIHGLLYDKPWQVIKREVNGEKIVITTEFLSSDFPFLKRYFPHDFTINMTFSLNDNALDVQLEIINNGQEPFPWGVGYHTIFNFPFVPSSKLMDCRISLPVNKQWELNDRSLPTGKIQATPNTMEIQNGFSIEGRQFDDIFGYDEDLENECVLTDQEAGLQVCYHGDDHFKFWVLFNQKGFVCPEPYTWVTNAPNLDLSAELTGLRELGPGERVRLRTKLSLKQI</sequence>
<evidence type="ECO:0000313" key="1">
    <source>
        <dbReference type="EMBL" id="PEJ24226.1"/>
    </source>
</evidence>
<accession>A0AAX0RQ79</accession>
<dbReference type="PANTHER" id="PTHR10091:SF0">
    <property type="entry name" value="GALACTOSE MUTAROTASE"/>
    <property type="match status" value="1"/>
</dbReference>
<dbReference type="Proteomes" id="UP000220106">
    <property type="component" value="Unassembled WGS sequence"/>
</dbReference>
<dbReference type="PANTHER" id="PTHR10091">
    <property type="entry name" value="ALDOSE-1-EPIMERASE"/>
    <property type="match status" value="1"/>
</dbReference>
<proteinExistence type="predicted"/>
<dbReference type="GO" id="GO:0005737">
    <property type="term" value="C:cytoplasm"/>
    <property type="evidence" value="ECO:0007669"/>
    <property type="project" value="TreeGrafter"/>
</dbReference>
<gene>
    <name evidence="1" type="ORF">CN689_27435</name>
</gene>
<evidence type="ECO:0000313" key="2">
    <source>
        <dbReference type="Proteomes" id="UP000220106"/>
    </source>
</evidence>
<reference evidence="1 2" key="1">
    <citation type="submission" date="2017-09" db="EMBL/GenBank/DDBJ databases">
        <title>Large-scale bioinformatics analysis of Bacillus genomes uncovers conserved roles of natural products in bacterial physiology.</title>
        <authorList>
            <consortium name="Agbiome Team Llc"/>
            <person name="Bleich R.M."/>
            <person name="Kirk G.J."/>
            <person name="Santa Maria K.C."/>
            <person name="Allen S.E."/>
            <person name="Farag S."/>
            <person name="Shank E.A."/>
            <person name="Bowers A."/>
        </authorList>
    </citation>
    <scope>NUCLEOTIDE SEQUENCE [LARGE SCALE GENOMIC DNA]</scope>
    <source>
        <strain evidence="1 2">AFS003229</strain>
    </source>
</reference>
<dbReference type="InterPro" id="IPR011013">
    <property type="entry name" value="Gal_mutarotase_sf_dom"/>
</dbReference>